<dbReference type="EMBL" id="SAYW01000004">
    <property type="protein sequence ID" value="RWU06291.1"/>
    <property type="molecule type" value="Genomic_DNA"/>
</dbReference>
<dbReference type="Proteomes" id="UP000284120">
    <property type="component" value="Unassembled WGS sequence"/>
</dbReference>
<sequence length="76" mass="9009">MMGESFHFKLRGAIYEVIPEEENTYTIFKMGAEYLQILKNSNHKWMRIDYKTDLPVVEENDEVEDIGAVIDQHFLK</sequence>
<dbReference type="RefSeq" id="WP_128353366.1">
    <property type="nucleotide sequence ID" value="NZ_QMHN01000004.1"/>
</dbReference>
<keyword evidence="2" id="KW-1185">Reference proteome</keyword>
<name>A0A3S3PTB0_9SPHI</name>
<dbReference type="OrthoDB" id="710963at2"/>
<dbReference type="AlphaFoldDB" id="A0A3S3PTB0"/>
<accession>A0A3S3PTB0</accession>
<comment type="caution">
    <text evidence="1">The sequence shown here is derived from an EMBL/GenBank/DDBJ whole genome shotgun (WGS) entry which is preliminary data.</text>
</comment>
<reference evidence="1 2" key="1">
    <citation type="submission" date="2018-06" db="EMBL/GenBank/DDBJ databases">
        <title>Pedobacter endophyticus sp. nov., an endophytic bacterium isolated from a leaf of Triticum aestivum.</title>
        <authorList>
            <person name="Zhang L."/>
        </authorList>
    </citation>
    <scope>NUCLEOTIDE SEQUENCE [LARGE SCALE GENOMIC DNA]</scope>
    <source>
        <strain evidence="1 2">CM134L-2</strain>
    </source>
</reference>
<gene>
    <name evidence="1" type="ORF">DPV69_13445</name>
</gene>
<evidence type="ECO:0000313" key="1">
    <source>
        <dbReference type="EMBL" id="RWU06291.1"/>
    </source>
</evidence>
<organism evidence="1 2">
    <name type="scientific">Pedobacter chitinilyticus</name>
    <dbReference type="NCBI Taxonomy" id="2233776"/>
    <lineage>
        <taxon>Bacteria</taxon>
        <taxon>Pseudomonadati</taxon>
        <taxon>Bacteroidota</taxon>
        <taxon>Sphingobacteriia</taxon>
        <taxon>Sphingobacteriales</taxon>
        <taxon>Sphingobacteriaceae</taxon>
        <taxon>Pedobacter</taxon>
    </lineage>
</organism>
<proteinExistence type="predicted"/>
<protein>
    <submittedName>
        <fullName evidence="1">Uncharacterized protein</fullName>
    </submittedName>
</protein>
<evidence type="ECO:0000313" key="2">
    <source>
        <dbReference type="Proteomes" id="UP000284120"/>
    </source>
</evidence>